<evidence type="ECO:0000313" key="1">
    <source>
        <dbReference type="EMBL" id="SKA13865.1"/>
    </source>
</evidence>
<gene>
    <name evidence="1" type="ORF">CZ814_01272</name>
</gene>
<dbReference type="Proteomes" id="UP000191116">
    <property type="component" value="Unassembled WGS sequence"/>
</dbReference>
<proteinExistence type="predicted"/>
<dbReference type="SUPFAM" id="SSF51182">
    <property type="entry name" value="RmlC-like cupins"/>
    <property type="match status" value="1"/>
</dbReference>
<reference evidence="1 2" key="1">
    <citation type="submission" date="2017-02" db="EMBL/GenBank/DDBJ databases">
        <authorList>
            <person name="Peterson S.W."/>
        </authorList>
    </citation>
    <scope>NUCLEOTIDE SEQUENCE [LARGE SCALE GENOMIC DNA]</scope>
    <source>
        <strain evidence="1 2">CECT 9189</strain>
    </source>
</reference>
<sequence length="227" mass="25179">MKQAIEFSKNEHPFLSVGSRRKSHNAYFIVVTSGSILIRLGKHEHLVSKGHGFWVPFDCLHAVTILPGTHFFKVAFSIRLRQPLCHDAGFFIVTPLLNALLVELEKQPIENHDWDGVEGRLLKVIADQVSNLSASTQSLSPAISKQYHSALALLLNGHKVTDTSAIQAIEPVLCMTLKEFESCLIMREAIKLIRSGRKLPQIAAQLNTSEVLLDALAIPILGQSFQQ</sequence>
<dbReference type="EMBL" id="FUWP01000004">
    <property type="protein sequence ID" value="SKA13865.1"/>
    <property type="molecule type" value="Genomic_DNA"/>
</dbReference>
<name>A0A1T4RD42_9GAMM</name>
<protein>
    <submittedName>
        <fullName evidence="1">Uncharacterized protein</fullName>
    </submittedName>
</protein>
<organism evidence="1 2">
    <name type="scientific">Photobacterium toruni</name>
    <dbReference type="NCBI Taxonomy" id="1935446"/>
    <lineage>
        <taxon>Bacteria</taxon>
        <taxon>Pseudomonadati</taxon>
        <taxon>Pseudomonadota</taxon>
        <taxon>Gammaproteobacteria</taxon>
        <taxon>Vibrionales</taxon>
        <taxon>Vibrionaceae</taxon>
        <taxon>Photobacterium</taxon>
    </lineage>
</organism>
<dbReference type="OrthoDB" id="5916374at2"/>
<dbReference type="InterPro" id="IPR011051">
    <property type="entry name" value="RmlC_Cupin_sf"/>
</dbReference>
<dbReference type="AlphaFoldDB" id="A0A1T4RD42"/>
<dbReference type="RefSeq" id="WP_080174140.1">
    <property type="nucleotide sequence ID" value="NZ_AP024855.1"/>
</dbReference>
<evidence type="ECO:0000313" key="2">
    <source>
        <dbReference type="Proteomes" id="UP000191116"/>
    </source>
</evidence>
<accession>A0A1T4RD42</accession>